<dbReference type="EMBL" id="CP059734">
    <property type="protein sequence ID" value="WDE09295.1"/>
    <property type="molecule type" value="Genomic_DNA"/>
</dbReference>
<dbReference type="AlphaFoldDB" id="A0AAE9Z9M3"/>
<dbReference type="Pfam" id="PF07799">
    <property type="entry name" value="DUF1643"/>
    <property type="match status" value="1"/>
</dbReference>
<protein>
    <submittedName>
        <fullName evidence="1">DUF1643 domain-containing protein</fullName>
    </submittedName>
</protein>
<reference evidence="1 3" key="1">
    <citation type="journal article" date="2015" name="Genome Announc.">
        <title>Draft Genome Sequences of Marine Isolates of Thalassomonas viridans and Thalassomonas actiniarum.</title>
        <authorList>
            <person name="Olonade I."/>
            <person name="van Zyl L.J."/>
            <person name="Trindade M."/>
        </authorList>
    </citation>
    <scope>NUCLEOTIDE SEQUENCE [LARGE SCALE GENOMIC DNA]</scope>
    <source>
        <strain evidence="1 3">XOM25</strain>
    </source>
</reference>
<reference evidence="1 3" key="3">
    <citation type="journal article" date="2022" name="Mar. Drugs">
        <title>Bioassay-Guided Fractionation Leads to the Detection of Cholic Acid Generated by the Rare Thalassomonas sp.</title>
        <authorList>
            <person name="Pheiffer F."/>
            <person name="Schneider Y.K."/>
            <person name="Hansen E.H."/>
            <person name="Andersen J.H."/>
            <person name="Isaksson J."/>
            <person name="Busche T."/>
            <person name="R C."/>
            <person name="Kalinowski J."/>
            <person name="Zyl L.V."/>
            <person name="Trindade M."/>
        </authorList>
    </citation>
    <scope>NUCLEOTIDE SEQUENCE [LARGE SCALE GENOMIC DNA]</scope>
    <source>
        <strain evidence="1 3">XOM25</strain>
    </source>
</reference>
<dbReference type="Proteomes" id="UP000032352">
    <property type="component" value="Chromosome pTvir"/>
</dbReference>
<dbReference type="EMBL" id="CP059734">
    <property type="protein sequence ID" value="WDE09351.1"/>
    <property type="molecule type" value="Genomic_DNA"/>
</dbReference>
<proteinExistence type="predicted"/>
<name>A0AAE9Z9M3_9GAMM</name>
<reference evidence="1" key="2">
    <citation type="submission" date="2020-07" db="EMBL/GenBank/DDBJ databases">
        <authorList>
            <person name="van Zyl L.J."/>
            <person name="Busche T."/>
            <person name="Ruckert C."/>
            <person name="Kalinowski J."/>
            <person name="Trindade M.I."/>
        </authorList>
    </citation>
    <scope>NUCLEOTIDE SEQUENCE</scope>
    <source>
        <strain evidence="1">XOM25</strain>
    </source>
</reference>
<dbReference type="KEGG" id="tvd:SG34_033900"/>
<evidence type="ECO:0000313" key="1">
    <source>
        <dbReference type="EMBL" id="WDE09295.1"/>
    </source>
</evidence>
<sequence length="157" mass="17995">MARSAVFSPCRRYRYQLGREWSGGGKTCVFIGLNPSKADETRDDPTIRRCIRYAREWGYDRLVMVNLFAYRSTKPAWLARADNPVGEENNKYLLKVCRSADLLIAAWGNHGALHRRDQAVKQLLSEFVIKCLKLTKLGHPAHPLFLPKSVKPVAFQY</sequence>
<dbReference type="InterPro" id="IPR012441">
    <property type="entry name" value="DUF1643"/>
</dbReference>
<keyword evidence="3" id="KW-1185">Reference proteome</keyword>
<gene>
    <name evidence="1" type="ORF">SG34_029535</name>
    <name evidence="2" type="ORF">SG34_033900</name>
</gene>
<organism evidence="1 3">
    <name type="scientific">Thalassomonas viridans</name>
    <dbReference type="NCBI Taxonomy" id="137584"/>
    <lineage>
        <taxon>Bacteria</taxon>
        <taxon>Pseudomonadati</taxon>
        <taxon>Pseudomonadota</taxon>
        <taxon>Gammaproteobacteria</taxon>
        <taxon>Alteromonadales</taxon>
        <taxon>Colwelliaceae</taxon>
        <taxon>Thalassomonas</taxon>
    </lineage>
</organism>
<dbReference type="KEGG" id="tvd:SG34_029535"/>
<evidence type="ECO:0000313" key="3">
    <source>
        <dbReference type="Proteomes" id="UP000032352"/>
    </source>
</evidence>
<accession>A0AAE9Z9M3</accession>
<evidence type="ECO:0000313" key="2">
    <source>
        <dbReference type="EMBL" id="WDE09351.1"/>
    </source>
</evidence>